<dbReference type="Proteomes" id="UP001187192">
    <property type="component" value="Unassembled WGS sequence"/>
</dbReference>
<keyword evidence="2" id="KW-1185">Reference proteome</keyword>
<comment type="caution">
    <text evidence="1">The sequence shown here is derived from an EMBL/GenBank/DDBJ whole genome shotgun (WGS) entry which is preliminary data.</text>
</comment>
<protein>
    <submittedName>
        <fullName evidence="1">Uncharacterized protein</fullName>
    </submittedName>
</protein>
<organism evidence="1 2">
    <name type="scientific">Ficus carica</name>
    <name type="common">Common fig</name>
    <dbReference type="NCBI Taxonomy" id="3494"/>
    <lineage>
        <taxon>Eukaryota</taxon>
        <taxon>Viridiplantae</taxon>
        <taxon>Streptophyta</taxon>
        <taxon>Embryophyta</taxon>
        <taxon>Tracheophyta</taxon>
        <taxon>Spermatophyta</taxon>
        <taxon>Magnoliopsida</taxon>
        <taxon>eudicotyledons</taxon>
        <taxon>Gunneridae</taxon>
        <taxon>Pentapetalae</taxon>
        <taxon>rosids</taxon>
        <taxon>fabids</taxon>
        <taxon>Rosales</taxon>
        <taxon>Moraceae</taxon>
        <taxon>Ficeae</taxon>
        <taxon>Ficus</taxon>
    </lineage>
</organism>
<proteinExistence type="predicted"/>
<dbReference type="AlphaFoldDB" id="A0AA88A257"/>
<evidence type="ECO:0000313" key="2">
    <source>
        <dbReference type="Proteomes" id="UP001187192"/>
    </source>
</evidence>
<evidence type="ECO:0000313" key="1">
    <source>
        <dbReference type="EMBL" id="GMN37783.1"/>
    </source>
</evidence>
<accession>A0AA88A257</accession>
<gene>
    <name evidence="1" type="ORF">TIFTF001_007094</name>
</gene>
<name>A0AA88A257_FICCA</name>
<dbReference type="EMBL" id="BTGU01000007">
    <property type="protein sequence ID" value="GMN37783.1"/>
    <property type="molecule type" value="Genomic_DNA"/>
</dbReference>
<sequence>MRLTGAGWHCKFGSGLDMIRRPIDSNARMMLGRTSSKFTKIATNSASREFVTKNCTTTRGKTCLMGEVGMATSRESWGNNCNQRSRQWHLMQGGDSKTVGSDGQPSVGSSEFITAETSLPATDLSDESIDEGDELRVPDLEVGDLQAERENLDVEDLPAVSENLSLVIVMPPLHHAKEDLAV</sequence>
<reference evidence="1" key="1">
    <citation type="submission" date="2023-07" db="EMBL/GenBank/DDBJ databases">
        <title>draft genome sequence of fig (Ficus carica).</title>
        <authorList>
            <person name="Takahashi T."/>
            <person name="Nishimura K."/>
        </authorList>
    </citation>
    <scope>NUCLEOTIDE SEQUENCE</scope>
</reference>